<feature type="domain" description="Small ribosomal subunit protein eS31" evidence="7">
    <location>
        <begin position="6"/>
        <end position="48"/>
    </location>
</feature>
<dbReference type="EMBL" id="CP002737">
    <property type="protein sequence ID" value="AEF96568.1"/>
    <property type="molecule type" value="Genomic_DNA"/>
</dbReference>
<reference evidence="8 9" key="1">
    <citation type="submission" date="2011-05" db="EMBL/GenBank/DDBJ databases">
        <title>Complete sequence of Methanotorris igneus Kol 5.</title>
        <authorList>
            <consortium name="US DOE Joint Genome Institute"/>
            <person name="Lucas S."/>
            <person name="Han J."/>
            <person name="Lapidus A."/>
            <person name="Cheng J.-F."/>
            <person name="Goodwin L."/>
            <person name="Pitluck S."/>
            <person name="Peters L."/>
            <person name="Mikhailova N."/>
            <person name="Chertkov O."/>
            <person name="Han C."/>
            <person name="Tapia R."/>
            <person name="Land M."/>
            <person name="Hauser L."/>
            <person name="Kyrpides N."/>
            <person name="Ivanova N."/>
            <person name="Pagani I."/>
            <person name="Sieprawska-Lupa M."/>
            <person name="Whitman W."/>
            <person name="Woyke T."/>
        </authorList>
    </citation>
    <scope>NUCLEOTIDE SEQUENCE [LARGE SCALE GENOMIC DNA]</scope>
    <source>
        <strain evidence="9">DSM 5666 / JCM 11834 / Kol 5</strain>
    </source>
</reference>
<dbReference type="SMART" id="SM01402">
    <property type="entry name" value="Ribosomal_S27"/>
    <property type="match status" value="1"/>
</dbReference>
<dbReference type="RefSeq" id="WP_013799170.1">
    <property type="nucleotide sequence ID" value="NC_015562.1"/>
</dbReference>
<dbReference type="NCBIfam" id="NF001669">
    <property type="entry name" value="PRK00432.1"/>
    <property type="match status" value="1"/>
</dbReference>
<dbReference type="GO" id="GO:0003735">
    <property type="term" value="F:structural constituent of ribosome"/>
    <property type="evidence" value="ECO:0007669"/>
    <property type="project" value="InterPro"/>
</dbReference>
<dbReference type="InterPro" id="IPR022845">
    <property type="entry name" value="Ribosomal_eS31_arc"/>
</dbReference>
<comment type="cofactor">
    <cofactor evidence="6">
        <name>Zn(2+)</name>
        <dbReference type="ChEBI" id="CHEBI:29105"/>
    </cofactor>
    <text evidence="6">Binds 1 zinc ion per subunit.</text>
</comment>
<evidence type="ECO:0000256" key="2">
    <source>
        <dbReference type="ARBA" id="ARBA00022771"/>
    </source>
</evidence>
<dbReference type="OrthoDB" id="25142at2157"/>
<feature type="binding site" evidence="6">
    <location>
        <position position="27"/>
    </location>
    <ligand>
        <name>Zn(2+)</name>
        <dbReference type="ChEBI" id="CHEBI:29105"/>
    </ligand>
</feature>
<evidence type="ECO:0000256" key="4">
    <source>
        <dbReference type="ARBA" id="ARBA00022980"/>
    </source>
</evidence>
<evidence type="ECO:0000313" key="8">
    <source>
        <dbReference type="EMBL" id="AEF96568.1"/>
    </source>
</evidence>
<accession>F6BDK7</accession>
<keyword evidence="4 6" id="KW-0689">Ribosomal protein</keyword>
<evidence type="ECO:0000259" key="7">
    <source>
        <dbReference type="SMART" id="SM01402"/>
    </source>
</evidence>
<sequence>MGKTQKYKYYKIEGDKVVRLKKFCPKCGPGVFMAEHLNRYACGRCGYTEWKNSGKKEE</sequence>
<dbReference type="InterPro" id="IPR011332">
    <property type="entry name" value="Ribosomal_zn-bd"/>
</dbReference>
<comment type="caution">
    <text evidence="6">Lacks conserved residue(s) required for the propagation of feature annotation.</text>
</comment>
<feature type="binding site" evidence="6">
    <location>
        <position position="24"/>
    </location>
    <ligand>
        <name>Zn(2+)</name>
        <dbReference type="ChEBI" id="CHEBI:29105"/>
    </ligand>
</feature>
<dbReference type="STRING" id="880724.Metig_1026"/>
<comment type="similarity">
    <text evidence="6">Belongs to the eukaryotic ribosomal protein eS31 family.</text>
</comment>
<dbReference type="HAMAP" id="MF_00777">
    <property type="entry name" value="Ribosomal_eS31"/>
    <property type="match status" value="1"/>
</dbReference>
<proteinExistence type="inferred from homology"/>
<keyword evidence="2 6" id="KW-0863">Zinc-finger</keyword>
<name>F6BDK7_METIK</name>
<dbReference type="Proteomes" id="UP000009227">
    <property type="component" value="Chromosome"/>
</dbReference>
<evidence type="ECO:0000256" key="3">
    <source>
        <dbReference type="ARBA" id="ARBA00022833"/>
    </source>
</evidence>
<gene>
    <name evidence="6" type="primary">rps27ae</name>
    <name evidence="8" type="ordered locus">Metig_1026</name>
</gene>
<evidence type="ECO:0000256" key="5">
    <source>
        <dbReference type="ARBA" id="ARBA00023274"/>
    </source>
</evidence>
<protein>
    <recommendedName>
        <fullName evidence="6">Small ribosomal subunit protein eS31</fullName>
    </recommendedName>
</protein>
<feature type="binding site" evidence="6">
    <location>
        <position position="45"/>
    </location>
    <ligand>
        <name>Zn(2+)</name>
        <dbReference type="ChEBI" id="CHEBI:29105"/>
    </ligand>
</feature>
<organism evidence="9">
    <name type="scientific">Methanotorris igneus (strain DSM 5666 / JCM 11834 / Kol 5)</name>
    <dbReference type="NCBI Taxonomy" id="880724"/>
    <lineage>
        <taxon>Archaea</taxon>
        <taxon>Methanobacteriati</taxon>
        <taxon>Methanobacteriota</taxon>
        <taxon>Methanomada group</taxon>
        <taxon>Methanococci</taxon>
        <taxon>Methanococcales</taxon>
        <taxon>Methanocaldococcaceae</taxon>
        <taxon>Methanotorris</taxon>
    </lineage>
</organism>
<keyword evidence="3 6" id="KW-0862">Zinc</keyword>
<dbReference type="HOGENOM" id="CLU_179743_2_0_2"/>
<dbReference type="GO" id="GO:1990904">
    <property type="term" value="C:ribonucleoprotein complex"/>
    <property type="evidence" value="ECO:0007669"/>
    <property type="project" value="UniProtKB-KW"/>
</dbReference>
<evidence type="ECO:0000256" key="1">
    <source>
        <dbReference type="ARBA" id="ARBA00022723"/>
    </source>
</evidence>
<keyword evidence="1 6" id="KW-0479">Metal-binding</keyword>
<dbReference type="KEGG" id="mig:Metig_1026"/>
<evidence type="ECO:0000313" key="9">
    <source>
        <dbReference type="Proteomes" id="UP000009227"/>
    </source>
</evidence>
<dbReference type="InterPro" id="IPR002906">
    <property type="entry name" value="Ribosomal_eS31"/>
</dbReference>
<dbReference type="GO" id="GO:0008270">
    <property type="term" value="F:zinc ion binding"/>
    <property type="evidence" value="ECO:0007669"/>
    <property type="project" value="UniProtKB-UniRule"/>
</dbReference>
<dbReference type="GeneID" id="10643880"/>
<dbReference type="AlphaFoldDB" id="F6BDK7"/>
<keyword evidence="5 6" id="KW-0687">Ribonucleoprotein</keyword>
<dbReference type="SUPFAM" id="SSF57829">
    <property type="entry name" value="Zn-binding ribosomal proteins"/>
    <property type="match status" value="1"/>
</dbReference>
<dbReference type="GO" id="GO:0005840">
    <property type="term" value="C:ribosome"/>
    <property type="evidence" value="ECO:0007669"/>
    <property type="project" value="UniProtKB-KW"/>
</dbReference>
<feature type="binding site" evidence="6">
    <location>
        <position position="42"/>
    </location>
    <ligand>
        <name>Zn(2+)</name>
        <dbReference type="ChEBI" id="CHEBI:29105"/>
    </ligand>
</feature>
<dbReference type="GO" id="GO:0006412">
    <property type="term" value="P:translation"/>
    <property type="evidence" value="ECO:0007669"/>
    <property type="project" value="UniProtKB-UniRule"/>
</dbReference>
<evidence type="ECO:0000256" key="6">
    <source>
        <dbReference type="HAMAP-Rule" id="MF_00777"/>
    </source>
</evidence>
<keyword evidence="9" id="KW-1185">Reference proteome</keyword>
<comment type="subunit">
    <text evidence="6">Part of the 30S ribosomal subunit.</text>
</comment>
<dbReference type="Pfam" id="PF01599">
    <property type="entry name" value="Ribosomal_S27"/>
    <property type="match status" value="1"/>
</dbReference>
<dbReference type="Gene3D" id="6.20.50.180">
    <property type="match status" value="1"/>
</dbReference>